<comment type="similarity">
    <text evidence="1">Belongs to the short-chain dehydrogenases/reductases (SDR) family.</text>
</comment>
<protein>
    <submittedName>
        <fullName evidence="4">Short-chain dehydrogenase/reductase SDR</fullName>
    </submittedName>
</protein>
<dbReference type="STRING" id="298654.FraEuI1c_3311"/>
<dbReference type="Proteomes" id="UP000002484">
    <property type="component" value="Chromosome"/>
</dbReference>
<dbReference type="Pfam" id="PF13561">
    <property type="entry name" value="adh_short_C2"/>
    <property type="match status" value="1"/>
</dbReference>
<dbReference type="AlphaFoldDB" id="E3IVF9"/>
<dbReference type="HOGENOM" id="CLU_010194_1_2_11"/>
<dbReference type="GO" id="GO:0016491">
    <property type="term" value="F:oxidoreductase activity"/>
    <property type="evidence" value="ECO:0007669"/>
    <property type="project" value="UniProtKB-KW"/>
</dbReference>
<dbReference type="PROSITE" id="PS00061">
    <property type="entry name" value="ADH_SHORT"/>
    <property type="match status" value="1"/>
</dbReference>
<dbReference type="PANTHER" id="PTHR43618:SF8">
    <property type="entry name" value="7ALPHA-HYDROXYSTEROID DEHYDROGENASE"/>
    <property type="match status" value="1"/>
</dbReference>
<keyword evidence="2" id="KW-0521">NADP</keyword>
<evidence type="ECO:0000313" key="5">
    <source>
        <dbReference type="Proteomes" id="UP000002484"/>
    </source>
</evidence>
<evidence type="ECO:0000256" key="1">
    <source>
        <dbReference type="ARBA" id="ARBA00006484"/>
    </source>
</evidence>
<keyword evidence="3" id="KW-0560">Oxidoreductase</keyword>
<dbReference type="PRINTS" id="PR00081">
    <property type="entry name" value="GDHRDH"/>
</dbReference>
<gene>
    <name evidence="4" type="ordered locus">FraEuI1c_3311</name>
</gene>
<dbReference type="OrthoDB" id="3676637at2"/>
<dbReference type="InParanoid" id="E3IVF9"/>
<organism evidence="4 5">
    <name type="scientific">Pseudofrankia inefficax (strain DSM 45817 / CECT 9037 / DDB 130130 / EuI1c)</name>
    <name type="common">Frankia inefficax</name>
    <dbReference type="NCBI Taxonomy" id="298654"/>
    <lineage>
        <taxon>Bacteria</taxon>
        <taxon>Bacillati</taxon>
        <taxon>Actinomycetota</taxon>
        <taxon>Actinomycetes</taxon>
        <taxon>Frankiales</taxon>
        <taxon>Frankiaceae</taxon>
        <taxon>Pseudofrankia</taxon>
    </lineage>
</organism>
<accession>E3IVF9</accession>
<dbReference type="InterPro" id="IPR052178">
    <property type="entry name" value="Sec_Metab_Biosynth_SDR"/>
</dbReference>
<dbReference type="InterPro" id="IPR036291">
    <property type="entry name" value="NAD(P)-bd_dom_sf"/>
</dbReference>
<dbReference type="EMBL" id="CP002299">
    <property type="protein sequence ID" value="ADP81323.1"/>
    <property type="molecule type" value="Genomic_DNA"/>
</dbReference>
<proteinExistence type="inferred from homology"/>
<dbReference type="Gene3D" id="3.40.50.720">
    <property type="entry name" value="NAD(P)-binding Rossmann-like Domain"/>
    <property type="match status" value="1"/>
</dbReference>
<sequence length="267" mass="27708">MDLGFKDATVVVSGGTAGMGRAAADCFAADGAKVAVLARSKAALDATVEELSALGSPDAVGIQTDLFDAGSVDAALAQVGERWGQLNALVNAAGPMAMNLKTFETYTDEEWHSVLSGLTLSAVRTIRAALPLLRAARWARIVNVSAMSTKRQSPPLIAYTAAKSALTSLSKNLSQTLAPEGILVNTVSPGTFASESFKQALAPIPDVDENDLHDVMRYIGRGFGHHVFLGRAADPAEIGPVIAFAASARNTYMTGANINVDGGSDFA</sequence>
<dbReference type="PRINTS" id="PR00080">
    <property type="entry name" value="SDRFAMILY"/>
</dbReference>
<evidence type="ECO:0000313" key="4">
    <source>
        <dbReference type="EMBL" id="ADP81323.1"/>
    </source>
</evidence>
<evidence type="ECO:0000256" key="2">
    <source>
        <dbReference type="ARBA" id="ARBA00022857"/>
    </source>
</evidence>
<name>E3IVF9_PSEI1</name>
<dbReference type="InterPro" id="IPR020904">
    <property type="entry name" value="Sc_DH/Rdtase_CS"/>
</dbReference>
<dbReference type="eggNOG" id="COG1028">
    <property type="taxonomic scope" value="Bacteria"/>
</dbReference>
<dbReference type="KEGG" id="fri:FraEuI1c_3311"/>
<dbReference type="RefSeq" id="WP_013424441.1">
    <property type="nucleotide sequence ID" value="NC_014666.1"/>
</dbReference>
<evidence type="ECO:0000256" key="3">
    <source>
        <dbReference type="ARBA" id="ARBA00023002"/>
    </source>
</evidence>
<dbReference type="PANTHER" id="PTHR43618">
    <property type="entry name" value="7-ALPHA-HYDROXYSTEROID DEHYDROGENASE"/>
    <property type="match status" value="1"/>
</dbReference>
<keyword evidence="5" id="KW-1185">Reference proteome</keyword>
<dbReference type="SUPFAM" id="SSF51735">
    <property type="entry name" value="NAD(P)-binding Rossmann-fold domains"/>
    <property type="match status" value="1"/>
</dbReference>
<reference evidence="4 5" key="1">
    <citation type="submission" date="2010-10" db="EMBL/GenBank/DDBJ databases">
        <title>Complete sequence of Frankia sp. EuI1c.</title>
        <authorList>
            <consortium name="US DOE Joint Genome Institute"/>
            <person name="Lucas S."/>
            <person name="Copeland A."/>
            <person name="Lapidus A."/>
            <person name="Cheng J.-F."/>
            <person name="Bruce D."/>
            <person name="Goodwin L."/>
            <person name="Pitluck S."/>
            <person name="Chertkov O."/>
            <person name="Detter J.C."/>
            <person name="Han C."/>
            <person name="Tapia R."/>
            <person name="Land M."/>
            <person name="Hauser L."/>
            <person name="Jeffries C."/>
            <person name="Kyrpides N."/>
            <person name="Ivanova N."/>
            <person name="Mikhailova N."/>
            <person name="Beauchemin N."/>
            <person name="Sen A."/>
            <person name="Sur S.A."/>
            <person name="Gtari M."/>
            <person name="Wall L."/>
            <person name="Tisa L."/>
            <person name="Woyke T."/>
        </authorList>
    </citation>
    <scope>NUCLEOTIDE SEQUENCE [LARGE SCALE GENOMIC DNA]</scope>
    <source>
        <strain evidence="5">DSM 45817 / CECT 9037 / EuI1c</strain>
    </source>
</reference>
<dbReference type="FunFam" id="3.40.50.720:FF:000084">
    <property type="entry name" value="Short-chain dehydrogenase reductase"/>
    <property type="match status" value="1"/>
</dbReference>
<dbReference type="InterPro" id="IPR002347">
    <property type="entry name" value="SDR_fam"/>
</dbReference>